<dbReference type="PANTHER" id="PTHR37490:SF1">
    <property type="entry name" value="GLYCOSYLTRANSFERASE 2-LIKE DOMAIN-CONTAINING PROTEIN"/>
    <property type="match status" value="1"/>
</dbReference>
<dbReference type="InterPro" id="IPR021838">
    <property type="entry name" value="DUF3431"/>
</dbReference>
<evidence type="ECO:0000256" key="1">
    <source>
        <dbReference type="SAM" id="MobiDB-lite"/>
    </source>
</evidence>
<dbReference type="Pfam" id="PF11913">
    <property type="entry name" value="DUF3431"/>
    <property type="match status" value="1"/>
</dbReference>
<keyword evidence="3" id="KW-1185">Reference proteome</keyword>
<sequence>MDHFTGSNSLNSPEGSYSGESPLEGEPWHRSSENTLRKHTWPRTSDYDIVVSHYNEDLEMMRDSIKQVSDRLPRQATRRVIIYSKGPKNENKEGMEELLDMADEVVGLPNLGREGETYLSHIVRHYDAPSTNLADHTIFMQPHLAWHWVFLPRLERLLDPSTGFVSFGPYLSHTCGKDSTGQSFPRMADIYSMFRADLCPPEPVAATWAGQFMVSRKRILENQRRAYANLKAKFHEPTDHWIWKEGWWNNEPSNPTLGHALERSWPMIFNCTDASMAETCGEGHGVTCRCLD</sequence>
<reference evidence="3" key="2">
    <citation type="submission" date="2013-12" db="EMBL/GenBank/DDBJ databases">
        <title>Evolution of pathogenesis and genome organization in the Tremellales.</title>
        <authorList>
            <person name="Cuomo C."/>
            <person name="Litvintseva A."/>
            <person name="Heitman J."/>
            <person name="Chen Y."/>
            <person name="Sun S."/>
            <person name="Springer D."/>
            <person name="Dromer F."/>
            <person name="Young S."/>
            <person name="Zeng Q."/>
            <person name="Chapman S."/>
            <person name="Gujja S."/>
            <person name="Saif S."/>
            <person name="Birren B."/>
        </authorList>
    </citation>
    <scope>NUCLEOTIDE SEQUENCE [LARGE SCALE GENOMIC DNA]</scope>
    <source>
        <strain evidence="3">BCC8398</strain>
    </source>
</reference>
<name>A0A1B9GXW3_9TREE</name>
<gene>
    <name evidence="2" type="ORF">I316_02339</name>
</gene>
<dbReference type="EMBL" id="KI669497">
    <property type="protein sequence ID" value="OCF35846.1"/>
    <property type="molecule type" value="Genomic_DNA"/>
</dbReference>
<dbReference type="OrthoDB" id="28755at2759"/>
<dbReference type="STRING" id="1296120.A0A1B9GXW3"/>
<dbReference type="Proteomes" id="UP000092666">
    <property type="component" value="Unassembled WGS sequence"/>
</dbReference>
<feature type="compositionally biased region" description="Polar residues" evidence="1">
    <location>
        <begin position="1"/>
        <end position="19"/>
    </location>
</feature>
<feature type="region of interest" description="Disordered" evidence="1">
    <location>
        <begin position="1"/>
        <end position="33"/>
    </location>
</feature>
<dbReference type="PANTHER" id="PTHR37490">
    <property type="entry name" value="EXPRESSED PROTEIN"/>
    <property type="match status" value="1"/>
</dbReference>
<evidence type="ECO:0000313" key="2">
    <source>
        <dbReference type="EMBL" id="OCF35846.1"/>
    </source>
</evidence>
<organism evidence="2 3">
    <name type="scientific">Kwoniella heveanensis BCC8398</name>
    <dbReference type="NCBI Taxonomy" id="1296120"/>
    <lineage>
        <taxon>Eukaryota</taxon>
        <taxon>Fungi</taxon>
        <taxon>Dikarya</taxon>
        <taxon>Basidiomycota</taxon>
        <taxon>Agaricomycotina</taxon>
        <taxon>Tremellomycetes</taxon>
        <taxon>Tremellales</taxon>
        <taxon>Cryptococcaceae</taxon>
        <taxon>Kwoniella</taxon>
    </lineage>
</organism>
<dbReference type="AlphaFoldDB" id="A0A1B9GXW3"/>
<protein>
    <submittedName>
        <fullName evidence="2">Uncharacterized protein</fullName>
    </submittedName>
</protein>
<evidence type="ECO:0000313" key="3">
    <source>
        <dbReference type="Proteomes" id="UP000092666"/>
    </source>
</evidence>
<reference evidence="2 3" key="1">
    <citation type="submission" date="2013-07" db="EMBL/GenBank/DDBJ databases">
        <title>The Genome Sequence of Cryptococcus heveanensis BCC8398.</title>
        <authorList>
            <consortium name="The Broad Institute Genome Sequencing Platform"/>
            <person name="Cuomo C."/>
            <person name="Litvintseva A."/>
            <person name="Chen Y."/>
            <person name="Heitman J."/>
            <person name="Sun S."/>
            <person name="Springer D."/>
            <person name="Dromer F."/>
            <person name="Young S.K."/>
            <person name="Zeng Q."/>
            <person name="Gargeya S."/>
            <person name="Fitzgerald M."/>
            <person name="Abouelleil A."/>
            <person name="Alvarado L."/>
            <person name="Berlin A.M."/>
            <person name="Chapman S.B."/>
            <person name="Dewar J."/>
            <person name="Goldberg J."/>
            <person name="Griggs A."/>
            <person name="Gujja S."/>
            <person name="Hansen M."/>
            <person name="Howarth C."/>
            <person name="Imamovic A."/>
            <person name="Larimer J."/>
            <person name="McCowan C."/>
            <person name="Murphy C."/>
            <person name="Pearson M."/>
            <person name="Priest M."/>
            <person name="Roberts A."/>
            <person name="Saif S."/>
            <person name="Shea T."/>
            <person name="Sykes S."/>
            <person name="Wortman J."/>
            <person name="Nusbaum C."/>
            <person name="Birren B."/>
        </authorList>
    </citation>
    <scope>NUCLEOTIDE SEQUENCE [LARGE SCALE GENOMIC DNA]</scope>
    <source>
        <strain evidence="2 3">BCC8398</strain>
    </source>
</reference>
<accession>A0A1B9GXW3</accession>
<proteinExistence type="predicted"/>